<name>A0A8J4FR77_9CHLO</name>
<dbReference type="Proteomes" id="UP000747110">
    <property type="component" value="Unassembled WGS sequence"/>
</dbReference>
<accession>A0A8J4FR77</accession>
<comment type="caution">
    <text evidence="1">The sequence shown here is derived from an EMBL/GenBank/DDBJ whole genome shotgun (WGS) entry which is preliminary data.</text>
</comment>
<gene>
    <name evidence="1" type="ORF">Vretifemale_14068</name>
    <name evidence="2" type="ORF">Vretimale_13322</name>
</gene>
<evidence type="ECO:0000313" key="3">
    <source>
        <dbReference type="Proteomes" id="UP000747110"/>
    </source>
</evidence>
<evidence type="ECO:0000313" key="2">
    <source>
        <dbReference type="EMBL" id="GIM09465.1"/>
    </source>
</evidence>
<reference evidence="1" key="1">
    <citation type="journal article" date="2021" name="Proc. Natl. Acad. Sci. U.S.A.">
        <title>Three genomes in the algal genus Volvox reveal the fate of a haploid sex-determining region after a transition to homothallism.</title>
        <authorList>
            <person name="Yamamoto K."/>
            <person name="Hamaji T."/>
            <person name="Kawai-Toyooka H."/>
            <person name="Matsuzaki R."/>
            <person name="Takahashi F."/>
            <person name="Nishimura Y."/>
            <person name="Kawachi M."/>
            <person name="Noguchi H."/>
            <person name="Minakuchi Y."/>
            <person name="Umen J.G."/>
            <person name="Toyoda A."/>
            <person name="Nozaki H."/>
        </authorList>
    </citation>
    <scope>NUCLEOTIDE SEQUENCE</scope>
    <source>
        <strain evidence="2">NIES-3785</strain>
        <strain evidence="1">NIES-3786</strain>
    </source>
</reference>
<dbReference type="EMBL" id="BNCQ01000031">
    <property type="protein sequence ID" value="GIM09465.1"/>
    <property type="molecule type" value="Genomic_DNA"/>
</dbReference>
<dbReference type="AlphaFoldDB" id="A0A8J4FR77"/>
<evidence type="ECO:0000313" key="1">
    <source>
        <dbReference type="EMBL" id="GIL85581.1"/>
    </source>
</evidence>
<sequence>MRSPSYSDEKEGELRRLKSYMACHHGTQQVDPFIPGWDVAVWIVAKLGVSIGGSLAGGAASGVKEGLVHVVQHKGCGGVLWAAVCVGVCWWRYDGGCQCGGHGGDGDFYDAAVTAAAMHYIRR</sequence>
<dbReference type="Proteomes" id="UP000722791">
    <property type="component" value="Unassembled WGS sequence"/>
</dbReference>
<proteinExistence type="predicted"/>
<keyword evidence="3" id="KW-1185">Reference proteome</keyword>
<organism evidence="1 3">
    <name type="scientific">Volvox reticuliferus</name>
    <dbReference type="NCBI Taxonomy" id="1737510"/>
    <lineage>
        <taxon>Eukaryota</taxon>
        <taxon>Viridiplantae</taxon>
        <taxon>Chlorophyta</taxon>
        <taxon>core chlorophytes</taxon>
        <taxon>Chlorophyceae</taxon>
        <taxon>CS clade</taxon>
        <taxon>Chlamydomonadales</taxon>
        <taxon>Volvocaceae</taxon>
        <taxon>Volvox</taxon>
    </lineage>
</organism>
<dbReference type="EMBL" id="BNCP01000033">
    <property type="protein sequence ID" value="GIL85581.1"/>
    <property type="molecule type" value="Genomic_DNA"/>
</dbReference>
<protein>
    <submittedName>
        <fullName evidence="1">Uncharacterized protein</fullName>
    </submittedName>
</protein>